<keyword evidence="1" id="KW-1133">Transmembrane helix</keyword>
<organism evidence="2">
    <name type="scientific">Dichomitus squalens</name>
    <dbReference type="NCBI Taxonomy" id="114155"/>
    <lineage>
        <taxon>Eukaryota</taxon>
        <taxon>Fungi</taxon>
        <taxon>Dikarya</taxon>
        <taxon>Basidiomycota</taxon>
        <taxon>Agaricomycotina</taxon>
        <taxon>Agaricomycetes</taxon>
        <taxon>Polyporales</taxon>
        <taxon>Polyporaceae</taxon>
        <taxon>Dichomitus</taxon>
    </lineage>
</organism>
<reference evidence="2" key="1">
    <citation type="submission" date="2019-01" db="EMBL/GenBank/DDBJ databases">
        <title>Draft genome sequences of three monokaryotic isolates of the white-rot basidiomycete fungus Dichomitus squalens.</title>
        <authorList>
            <consortium name="DOE Joint Genome Institute"/>
            <person name="Lopez S.C."/>
            <person name="Andreopoulos B."/>
            <person name="Pangilinan J."/>
            <person name="Lipzen A."/>
            <person name="Riley R."/>
            <person name="Ahrendt S."/>
            <person name="Ng V."/>
            <person name="Barry K."/>
            <person name="Daum C."/>
            <person name="Grigoriev I.V."/>
            <person name="Hilden K.S."/>
            <person name="Makela M.R."/>
            <person name="de Vries R.P."/>
        </authorList>
    </citation>
    <scope>NUCLEOTIDE SEQUENCE [LARGE SCALE GENOMIC DNA]</scope>
    <source>
        <strain evidence="2">OM18370.1</strain>
    </source>
</reference>
<evidence type="ECO:0000256" key="1">
    <source>
        <dbReference type="SAM" id="Phobius"/>
    </source>
</evidence>
<feature type="transmembrane region" description="Helical" evidence="1">
    <location>
        <begin position="6"/>
        <end position="30"/>
    </location>
</feature>
<protein>
    <submittedName>
        <fullName evidence="2">Uncharacterized protein</fullName>
    </submittedName>
</protein>
<gene>
    <name evidence="2" type="ORF">BD311DRAFT_27944</name>
</gene>
<dbReference type="EMBL" id="ML143395">
    <property type="protein sequence ID" value="TBU32318.1"/>
    <property type="molecule type" value="Genomic_DNA"/>
</dbReference>
<dbReference type="Proteomes" id="UP000292957">
    <property type="component" value="Unassembled WGS sequence"/>
</dbReference>
<accession>A0A4Q9MY43</accession>
<evidence type="ECO:0000313" key="2">
    <source>
        <dbReference type="EMBL" id="TBU32318.1"/>
    </source>
</evidence>
<dbReference type="AlphaFoldDB" id="A0A4Q9MY43"/>
<proteinExistence type="predicted"/>
<sequence>MSILPSLFVSCIYILPGVLPSIYLLVLALYEPFLLVRTPPRAPRPVPIPPCANRSRKHRGLRILGGDRVPVRHRNSQCERMDDLMLGCRYEINKEAALPRGRRAVQTIAVRPECAQYECQVRPGIKDGGQ</sequence>
<name>A0A4Q9MY43_9APHY</name>
<keyword evidence="1" id="KW-0472">Membrane</keyword>
<keyword evidence="1" id="KW-0812">Transmembrane</keyword>